<dbReference type="SUPFAM" id="SSF54695">
    <property type="entry name" value="POZ domain"/>
    <property type="match status" value="2"/>
</dbReference>
<proteinExistence type="inferred from homology"/>
<dbReference type="PROSITE" id="PS50097">
    <property type="entry name" value="BTB"/>
    <property type="match status" value="2"/>
</dbReference>
<feature type="domain" description="BTB" evidence="3">
    <location>
        <begin position="22"/>
        <end position="86"/>
    </location>
</feature>
<feature type="non-terminal residue" evidence="4">
    <location>
        <position position="1"/>
    </location>
</feature>
<reference evidence="4" key="1">
    <citation type="submission" date="2020-09" db="EMBL/GenBank/DDBJ databases">
        <title>Comparative genome analyses of four rice-infecting Rhizoctonia solani isolates reveal extensive enrichment of homogalacturonan modification genes.</title>
        <authorList>
            <person name="Lee D.-Y."/>
            <person name="Jeon J."/>
            <person name="Kim K.-T."/>
            <person name="Cheong K."/>
            <person name="Song H."/>
            <person name="Choi G."/>
            <person name="Ko J."/>
            <person name="Opiyo S.O."/>
            <person name="Zuo S."/>
            <person name="Madhav S."/>
            <person name="Lee Y.-H."/>
            <person name="Wang G.-L."/>
        </authorList>
    </citation>
    <scope>NUCLEOTIDE SEQUENCE</scope>
    <source>
        <strain evidence="4">AG1-IA WGL</strain>
    </source>
</reference>
<dbReference type="Gene3D" id="3.40.50.720">
    <property type="entry name" value="NAD(P)-binding Rossmann-like Domain"/>
    <property type="match status" value="1"/>
</dbReference>
<comment type="caution">
    <text evidence="4">The sequence shown here is derived from an EMBL/GenBank/DDBJ whole genome shotgun (WGS) entry which is preliminary data.</text>
</comment>
<organism evidence="4 5">
    <name type="scientific">Rhizoctonia solani</name>
    <dbReference type="NCBI Taxonomy" id="456999"/>
    <lineage>
        <taxon>Eukaryota</taxon>
        <taxon>Fungi</taxon>
        <taxon>Dikarya</taxon>
        <taxon>Basidiomycota</taxon>
        <taxon>Agaricomycotina</taxon>
        <taxon>Agaricomycetes</taxon>
        <taxon>Cantharellales</taxon>
        <taxon>Ceratobasidiaceae</taxon>
        <taxon>Rhizoctonia</taxon>
    </lineage>
</organism>
<dbReference type="InterPro" id="IPR011333">
    <property type="entry name" value="SKP1/BTB/POZ_sf"/>
</dbReference>
<dbReference type="PRINTS" id="PR00081">
    <property type="entry name" value="GDHRDH"/>
</dbReference>
<dbReference type="Gene3D" id="3.30.710.10">
    <property type="entry name" value="Potassium Channel Kv1.1, Chain A"/>
    <property type="match status" value="2"/>
</dbReference>
<dbReference type="PANTHER" id="PTHR43180:SF63">
    <property type="entry name" value="DEHYDROGENASE_REDUCTASE FAMILY PROTEIN, PUTATIVE (AFU_ORTHOLOGUE AFUA_6G03520)-RELATED"/>
    <property type="match status" value="1"/>
</dbReference>
<dbReference type="Proteomes" id="UP000602905">
    <property type="component" value="Unassembled WGS sequence"/>
</dbReference>
<dbReference type="PRINTS" id="PR00080">
    <property type="entry name" value="SDRFAMILY"/>
</dbReference>
<dbReference type="InterPro" id="IPR036291">
    <property type="entry name" value="NAD(P)-bd_dom_sf"/>
</dbReference>
<dbReference type="InterPro" id="IPR002347">
    <property type="entry name" value="SDR_fam"/>
</dbReference>
<name>A0A8H7HX07_9AGAM</name>
<dbReference type="CDD" id="cd18186">
    <property type="entry name" value="BTB_POZ_ZBTB_KLHL-like"/>
    <property type="match status" value="1"/>
</dbReference>
<evidence type="ECO:0000313" key="5">
    <source>
        <dbReference type="Proteomes" id="UP000602905"/>
    </source>
</evidence>
<dbReference type="OrthoDB" id="3184970at2759"/>
<dbReference type="FunFam" id="3.40.50.720:FF:000084">
    <property type="entry name" value="Short-chain dehydrogenase reductase"/>
    <property type="match status" value="1"/>
</dbReference>
<feature type="domain" description="BTB" evidence="3">
    <location>
        <begin position="324"/>
        <end position="384"/>
    </location>
</feature>
<dbReference type="PANTHER" id="PTHR43180">
    <property type="entry name" value="3-OXOACYL-(ACYL-CARRIER-PROTEIN) REDUCTASE (AFU_ORTHOLOGUE AFUA_6G11210)"/>
    <property type="match status" value="1"/>
</dbReference>
<dbReference type="GO" id="GO:0016491">
    <property type="term" value="F:oxidoreductase activity"/>
    <property type="evidence" value="ECO:0007669"/>
    <property type="project" value="UniProtKB-KW"/>
</dbReference>
<protein>
    <submittedName>
        <fullName evidence="4">Short-chain dehydrogenase</fullName>
    </submittedName>
</protein>
<gene>
    <name evidence="4" type="ORF">RHS03_03236</name>
</gene>
<keyword evidence="2" id="KW-0560">Oxidoreductase</keyword>
<sequence>MTSPGYKGKTNTQSLFVPPRGGDLTLRSSDGFEFLVHSTALKLASSVFDDMIATSTTKDTVELAENANDVSYLLRFVYPNKFPVSIDLDELPNCISVIRKYDIEGALEIIEEIILLDGPPHKPLSSDPIRIYELAVQFDLTKTKAAAAPLIAACPTNFCDLTKLPELSRTYPSLRLIRMMNLQAMRSRILSDVLFNFKDEPMLPETDLFYDISCSKCWHPARFSYATEACKKSPTTWSLAWARLAYETLLARSLETSEFLFEAAVLQKFAGDPLVCTYCLSSIREDRMYQEHFQEWAVEVKKQLERKLKMLESFVPLFNPPTGGDICLRSKDGIEFQAHTVLLGLASSVFRDMFLVGTRREEAIDLTEDATTISIMLEFIYPNRQAPLVTSFETLDNCLRISQKYDLQSMIQTLDTQLSINTTPQSLVHSDPLRAYQLALTFDLPKTKVMAAPLITTAKADLCEPSRLSRVVQSHPSASLIRLIGIQGTRAKILADVLFGFYKRPMLPTQEHFFYDLSCEPCRGWLDMCEGNEARAGLYTHHPPSWLLSWSNLVYQTLLATPIEQCDDLFRVTVLERLEGTATTCQDCLADFWKYRDQRPKFDRWASNVKTTLKERLACLEAFTIYPARGRPPELLLIVAIVTGAGSGIGLESSLLFASEGAHVVLADINIDAANKTQGLLKEKYPNAPKALTVKVDVSKEADLKALVDKTVEEFGRLDVMFNNAGVMHPQDDNALNTEEKIWDLTMNINLKGVWWGCKYAILAMRKNPTDESKKLHTGGSIINTASFVSLMGAATPQLAYTASKGAVLAMTRELAMVHAREGVRLNSLCPGPLKTPLLMDFLNTEEKRNRRMVHLPMGRFGEAIEQAQAALFLASDESSYITGTDFKVDGGLSSCYVTAEGEPVLPPPVSLAQ</sequence>
<dbReference type="CDD" id="cd05233">
    <property type="entry name" value="SDR_c"/>
    <property type="match status" value="1"/>
</dbReference>
<evidence type="ECO:0000256" key="2">
    <source>
        <dbReference type="ARBA" id="ARBA00023002"/>
    </source>
</evidence>
<accession>A0A8H7HX07</accession>
<dbReference type="EMBL" id="JACYCD010000048">
    <property type="protein sequence ID" value="KAF8709171.1"/>
    <property type="molecule type" value="Genomic_DNA"/>
</dbReference>
<evidence type="ECO:0000259" key="3">
    <source>
        <dbReference type="PROSITE" id="PS50097"/>
    </source>
</evidence>
<evidence type="ECO:0000256" key="1">
    <source>
        <dbReference type="ARBA" id="ARBA00006484"/>
    </source>
</evidence>
<dbReference type="AlphaFoldDB" id="A0A8H7HX07"/>
<evidence type="ECO:0000313" key="4">
    <source>
        <dbReference type="EMBL" id="KAF8709171.1"/>
    </source>
</evidence>
<comment type="similarity">
    <text evidence="1">Belongs to the short-chain dehydrogenases/reductases (SDR) family.</text>
</comment>
<dbReference type="SUPFAM" id="SSF51735">
    <property type="entry name" value="NAD(P)-binding Rossmann-fold domains"/>
    <property type="match status" value="1"/>
</dbReference>
<dbReference type="SMART" id="SM00225">
    <property type="entry name" value="BTB"/>
    <property type="match status" value="2"/>
</dbReference>
<dbReference type="Pfam" id="PF00651">
    <property type="entry name" value="BTB"/>
    <property type="match status" value="2"/>
</dbReference>
<dbReference type="Pfam" id="PF13561">
    <property type="entry name" value="adh_short_C2"/>
    <property type="match status" value="1"/>
</dbReference>
<dbReference type="InterPro" id="IPR000210">
    <property type="entry name" value="BTB/POZ_dom"/>
</dbReference>